<evidence type="ECO:0000256" key="1">
    <source>
        <dbReference type="SAM" id="SignalP"/>
    </source>
</evidence>
<feature type="signal peptide" evidence="1">
    <location>
        <begin position="1"/>
        <end position="31"/>
    </location>
</feature>
<organism evidence="2 3">
    <name type="scientific">Streptomyces coacervatus</name>
    <dbReference type="NCBI Taxonomy" id="647381"/>
    <lineage>
        <taxon>Bacteria</taxon>
        <taxon>Bacillati</taxon>
        <taxon>Actinomycetota</taxon>
        <taxon>Actinomycetes</taxon>
        <taxon>Kitasatosporales</taxon>
        <taxon>Streptomycetaceae</taxon>
        <taxon>Streptomyces</taxon>
    </lineage>
</organism>
<gene>
    <name evidence="2" type="ORF">GCM10022403_056740</name>
</gene>
<reference evidence="3" key="1">
    <citation type="journal article" date="2019" name="Int. J. Syst. Evol. Microbiol.">
        <title>The Global Catalogue of Microorganisms (GCM) 10K type strain sequencing project: providing services to taxonomists for standard genome sequencing and annotation.</title>
        <authorList>
            <consortium name="The Broad Institute Genomics Platform"/>
            <consortium name="The Broad Institute Genome Sequencing Center for Infectious Disease"/>
            <person name="Wu L."/>
            <person name="Ma J."/>
        </authorList>
    </citation>
    <scope>NUCLEOTIDE SEQUENCE [LARGE SCALE GENOMIC DNA]</scope>
    <source>
        <strain evidence="3">JCM 17138</strain>
    </source>
</reference>
<comment type="caution">
    <text evidence="2">The sequence shown here is derived from an EMBL/GenBank/DDBJ whole genome shotgun (WGS) entry which is preliminary data.</text>
</comment>
<proteinExistence type="predicted"/>
<evidence type="ECO:0000313" key="3">
    <source>
        <dbReference type="Proteomes" id="UP001501009"/>
    </source>
</evidence>
<name>A0ABP7IDL8_9ACTN</name>
<keyword evidence="3" id="KW-1185">Reference proteome</keyword>
<dbReference type="RefSeq" id="WP_275775286.1">
    <property type="nucleotide sequence ID" value="NZ_BAABDE010000022.1"/>
</dbReference>
<feature type="chain" id="PRO_5045199552" description="DNA-binding protein" evidence="1">
    <location>
        <begin position="32"/>
        <end position="233"/>
    </location>
</feature>
<evidence type="ECO:0008006" key="4">
    <source>
        <dbReference type="Google" id="ProtNLM"/>
    </source>
</evidence>
<protein>
    <recommendedName>
        <fullName evidence="4">DNA-binding protein</fullName>
    </recommendedName>
</protein>
<accession>A0ABP7IDL8</accession>
<sequence>MRLTRRLLTLLFAPLLALILAPALGTGSAFAVPQVKTISIADARSLPVGTVVTVAGSVTTPSGAFESSFGDKGFGLQDKTAGIYVSLQSDVHAYPRQRAHITGTLRDSSGLLTLVPADPSDVELGHKGRAVKPERVGTAAVSEATEGRLVKVVGRITQGPTSDLPYGYKLSVDDGSGPVQVFVNVQTGIDVSSLRLGQTVRVVGFSSQFGTHYEIDPRSPHDIAALEKVVQPL</sequence>
<evidence type="ECO:0000313" key="2">
    <source>
        <dbReference type="EMBL" id="GAA3815875.1"/>
    </source>
</evidence>
<dbReference type="EMBL" id="BAABDE010000022">
    <property type="protein sequence ID" value="GAA3815875.1"/>
    <property type="molecule type" value="Genomic_DNA"/>
</dbReference>
<dbReference type="Proteomes" id="UP001501009">
    <property type="component" value="Unassembled WGS sequence"/>
</dbReference>
<keyword evidence="1" id="KW-0732">Signal</keyword>